<dbReference type="AlphaFoldDB" id="A0A6B3BYK8"/>
<gene>
    <name evidence="2" type="ORF">G3I71_26880</name>
</gene>
<keyword evidence="1" id="KW-0812">Transmembrane</keyword>
<keyword evidence="1" id="KW-1133">Transmembrane helix</keyword>
<comment type="caution">
    <text evidence="2">The sequence shown here is derived from an EMBL/GenBank/DDBJ whole genome shotgun (WGS) entry which is preliminary data.</text>
</comment>
<evidence type="ECO:0000256" key="1">
    <source>
        <dbReference type="SAM" id="Phobius"/>
    </source>
</evidence>
<feature type="transmembrane region" description="Helical" evidence="1">
    <location>
        <begin position="37"/>
        <end position="53"/>
    </location>
</feature>
<organism evidence="2">
    <name type="scientific">Streptomyces sp. SID12501</name>
    <dbReference type="NCBI Taxonomy" id="2706042"/>
    <lineage>
        <taxon>Bacteria</taxon>
        <taxon>Bacillati</taxon>
        <taxon>Actinomycetota</taxon>
        <taxon>Actinomycetes</taxon>
        <taxon>Kitasatosporales</taxon>
        <taxon>Streptomycetaceae</taxon>
        <taxon>Streptomyces</taxon>
    </lineage>
</organism>
<sequence length="174" mass="18627">MKTLRRRSYRVISEFVTFSFGVMAAVIVVDLGPVLEGGPILGIAMCFVVIVMTRRIMGSRVVLDGPIVTVINPLMTYSVPCKEISRVSLGGDGTLVIWTRGGEKVLSVGFGGSLIDRFVGSTERAVKQIEDHRKRDSGSRDPGEFGQKFTTAWIADFSMGGALVCAAVAVAVGI</sequence>
<dbReference type="EMBL" id="JAAGLU010000023">
    <property type="protein sequence ID" value="NEC89356.1"/>
    <property type="molecule type" value="Genomic_DNA"/>
</dbReference>
<keyword evidence="1" id="KW-0472">Membrane</keyword>
<evidence type="ECO:0008006" key="3">
    <source>
        <dbReference type="Google" id="ProtNLM"/>
    </source>
</evidence>
<dbReference type="RefSeq" id="WP_164318146.1">
    <property type="nucleotide sequence ID" value="NZ_JAAGLU010000023.1"/>
</dbReference>
<feature type="transmembrane region" description="Helical" evidence="1">
    <location>
        <begin position="12"/>
        <end position="31"/>
    </location>
</feature>
<reference evidence="2" key="1">
    <citation type="submission" date="2020-01" db="EMBL/GenBank/DDBJ databases">
        <title>Insect and environment-associated Actinomycetes.</title>
        <authorList>
            <person name="Currrie C."/>
            <person name="Chevrette M."/>
            <person name="Carlson C."/>
            <person name="Stubbendieck R."/>
            <person name="Wendt-Pienkowski E."/>
        </authorList>
    </citation>
    <scope>NUCLEOTIDE SEQUENCE</scope>
    <source>
        <strain evidence="2">SID12501</strain>
    </source>
</reference>
<protein>
    <recommendedName>
        <fullName evidence="3">PH domain-containing protein</fullName>
    </recommendedName>
</protein>
<name>A0A6B3BYK8_9ACTN</name>
<proteinExistence type="predicted"/>
<evidence type="ECO:0000313" key="2">
    <source>
        <dbReference type="EMBL" id="NEC89356.1"/>
    </source>
</evidence>
<accession>A0A6B3BYK8</accession>